<dbReference type="GO" id="GO:0004129">
    <property type="term" value="F:cytochrome-c oxidase activity"/>
    <property type="evidence" value="ECO:0007669"/>
    <property type="project" value="UniProtKB-EC"/>
</dbReference>
<evidence type="ECO:0000256" key="6">
    <source>
        <dbReference type="ARBA" id="ARBA00022448"/>
    </source>
</evidence>
<dbReference type="GO" id="GO:0045277">
    <property type="term" value="C:respiratory chain complex IV"/>
    <property type="evidence" value="ECO:0007669"/>
    <property type="project" value="InterPro"/>
</dbReference>
<evidence type="ECO:0000256" key="18">
    <source>
        <dbReference type="ARBA" id="ARBA00023065"/>
    </source>
</evidence>
<evidence type="ECO:0000256" key="21">
    <source>
        <dbReference type="RuleBase" id="RU000370"/>
    </source>
</evidence>
<dbReference type="PANTHER" id="PTHR10422:SF18">
    <property type="entry name" value="CYTOCHROME C OXIDASE SUBUNIT 1"/>
    <property type="match status" value="1"/>
</dbReference>
<dbReference type="InterPro" id="IPR014241">
    <property type="entry name" value="Cyt_c_oxidase_su1_bac"/>
</dbReference>
<protein>
    <recommendedName>
        <fullName evidence="22">Cytochrome c oxidase subunit 1</fullName>
        <ecNumber evidence="22">7.1.1.9</ecNumber>
    </recommendedName>
</protein>
<dbReference type="InterPro" id="IPR000883">
    <property type="entry name" value="Cyt_C_Oxase_1"/>
</dbReference>
<evidence type="ECO:0000256" key="19">
    <source>
        <dbReference type="ARBA" id="ARBA00023136"/>
    </source>
</evidence>
<keyword evidence="10 21" id="KW-0812">Transmembrane</keyword>
<reference evidence="25 26" key="1">
    <citation type="submission" date="2017-03" db="EMBL/GenBank/DDBJ databases">
        <authorList>
            <person name="Afonso C.L."/>
            <person name="Miller P.J."/>
            <person name="Scott M.A."/>
            <person name="Spackman E."/>
            <person name="Goraichik I."/>
            <person name="Dimitrov K.M."/>
            <person name="Suarez D.L."/>
            <person name="Swayne D.E."/>
        </authorList>
    </citation>
    <scope>NUCLEOTIDE SEQUENCE [LARGE SCALE GENOMIC DNA]</scope>
    <source>
        <strain evidence="25 26">CECT 8367</strain>
    </source>
</reference>
<keyword evidence="8 21" id="KW-0349">Heme</keyword>
<dbReference type="InterPro" id="IPR023615">
    <property type="entry name" value="Cyt_c_Oxase_su1_BS"/>
</dbReference>
<comment type="cofactor">
    <cofactor evidence="1">
        <name>heme</name>
        <dbReference type="ChEBI" id="CHEBI:30413"/>
    </cofactor>
</comment>
<evidence type="ECO:0000256" key="12">
    <source>
        <dbReference type="ARBA" id="ARBA00022781"/>
    </source>
</evidence>
<feature type="transmembrane region" description="Helical" evidence="22">
    <location>
        <begin position="318"/>
        <end position="337"/>
    </location>
</feature>
<evidence type="ECO:0000256" key="8">
    <source>
        <dbReference type="ARBA" id="ARBA00022617"/>
    </source>
</evidence>
<dbReference type="NCBIfam" id="TIGR02891">
    <property type="entry name" value="CtaD_CoxA"/>
    <property type="match status" value="1"/>
</dbReference>
<comment type="catalytic activity">
    <reaction evidence="20 22">
        <text>4 Fe(II)-[cytochrome c] + O2 + 8 H(+)(in) = 4 Fe(III)-[cytochrome c] + 2 H2O + 4 H(+)(out)</text>
        <dbReference type="Rhea" id="RHEA:11436"/>
        <dbReference type="Rhea" id="RHEA-COMP:10350"/>
        <dbReference type="Rhea" id="RHEA-COMP:14399"/>
        <dbReference type="ChEBI" id="CHEBI:15377"/>
        <dbReference type="ChEBI" id="CHEBI:15378"/>
        <dbReference type="ChEBI" id="CHEBI:15379"/>
        <dbReference type="ChEBI" id="CHEBI:29033"/>
        <dbReference type="ChEBI" id="CHEBI:29034"/>
        <dbReference type="EC" id="7.1.1.9"/>
    </reaction>
</comment>
<keyword evidence="27" id="KW-1185">Reference proteome</keyword>
<dbReference type="PRINTS" id="PR01165">
    <property type="entry name" value="CYCOXIDASEI"/>
</dbReference>
<keyword evidence="16 22" id="KW-0408">Iron</keyword>
<comment type="function">
    <text evidence="22">Cytochrome c oxidase is the component of the respiratory chain that catalyzes the reduction of oxygen to water. Subunits 1-3 form the functional core of the enzyme complex. CO I is the catalytic subunit of the enzyme. Electrons originating in cytochrome c are transferred via the copper A center of subunit 2 and heme A of subunit 1 to the bimetallic center formed by heme A3 and copper B.</text>
</comment>
<feature type="transmembrane region" description="Helical" evidence="22">
    <location>
        <begin position="228"/>
        <end position="255"/>
    </location>
</feature>
<comment type="similarity">
    <text evidence="5 21">Belongs to the heme-copper respiratory oxidase family.</text>
</comment>
<feature type="transmembrane region" description="Helical" evidence="22">
    <location>
        <begin position="142"/>
        <end position="160"/>
    </location>
</feature>
<evidence type="ECO:0000256" key="16">
    <source>
        <dbReference type="ARBA" id="ARBA00023004"/>
    </source>
</evidence>
<evidence type="ECO:0000256" key="22">
    <source>
        <dbReference type="RuleBase" id="RU363061"/>
    </source>
</evidence>
<dbReference type="GO" id="GO:0005886">
    <property type="term" value="C:plasma membrane"/>
    <property type="evidence" value="ECO:0007669"/>
    <property type="project" value="UniProtKB-SubCell"/>
</dbReference>
<dbReference type="EMBL" id="FWFY01000001">
    <property type="protein sequence ID" value="SLN15960.1"/>
    <property type="molecule type" value="Genomic_DNA"/>
</dbReference>
<evidence type="ECO:0000256" key="1">
    <source>
        <dbReference type="ARBA" id="ARBA00001971"/>
    </source>
</evidence>
<dbReference type="GO" id="GO:0006119">
    <property type="term" value="P:oxidative phosphorylation"/>
    <property type="evidence" value="ECO:0007669"/>
    <property type="project" value="UniProtKB-UniPathway"/>
</dbReference>
<keyword evidence="25" id="KW-0560">Oxidoreductase</keyword>
<keyword evidence="6 21" id="KW-0813">Transport</keyword>
<evidence type="ECO:0000256" key="14">
    <source>
        <dbReference type="ARBA" id="ARBA00022982"/>
    </source>
</evidence>
<dbReference type="OrthoDB" id="9803294at2"/>
<dbReference type="EC" id="7.1.1.9" evidence="22"/>
<evidence type="ECO:0000256" key="3">
    <source>
        <dbReference type="ARBA" id="ARBA00004651"/>
    </source>
</evidence>
<accession>A0A1X6YB09</accession>
<keyword evidence="7 22" id="KW-1003">Cell membrane</keyword>
<keyword evidence="11 22" id="KW-0479">Metal-binding</keyword>
<feature type="transmembrane region" description="Helical" evidence="22">
    <location>
        <begin position="190"/>
        <end position="216"/>
    </location>
</feature>
<evidence type="ECO:0000256" key="10">
    <source>
        <dbReference type="ARBA" id="ARBA00022692"/>
    </source>
</evidence>
<feature type="transmembrane region" description="Helical" evidence="22">
    <location>
        <begin position="421"/>
        <end position="441"/>
    </location>
</feature>
<feature type="transmembrane region" description="Helical" evidence="22">
    <location>
        <begin position="382"/>
        <end position="401"/>
    </location>
</feature>
<keyword evidence="9 21" id="KW-0679">Respiratory chain</keyword>
<evidence type="ECO:0000256" key="4">
    <source>
        <dbReference type="ARBA" id="ARBA00004673"/>
    </source>
</evidence>
<dbReference type="SUPFAM" id="SSF81442">
    <property type="entry name" value="Cytochrome c oxidase subunit I-like"/>
    <property type="match status" value="1"/>
</dbReference>
<comment type="subcellular location">
    <subcellularLocation>
        <location evidence="3 22">Cell membrane</location>
        <topology evidence="3 22">Multi-pass membrane protein</topology>
    </subcellularLocation>
</comment>
<evidence type="ECO:0000256" key="15">
    <source>
        <dbReference type="ARBA" id="ARBA00022989"/>
    </source>
</evidence>
<organism evidence="25 26">
    <name type="scientific">Limimaricola soesokkakensis</name>
    <dbReference type="NCBI Taxonomy" id="1343159"/>
    <lineage>
        <taxon>Bacteria</taxon>
        <taxon>Pseudomonadati</taxon>
        <taxon>Pseudomonadota</taxon>
        <taxon>Alphaproteobacteria</taxon>
        <taxon>Rhodobacterales</taxon>
        <taxon>Paracoccaceae</taxon>
        <taxon>Limimaricola</taxon>
    </lineage>
</organism>
<keyword evidence="13" id="KW-1278">Translocase</keyword>
<feature type="transmembrane region" description="Helical" evidence="22">
    <location>
        <begin position="100"/>
        <end position="121"/>
    </location>
</feature>
<dbReference type="GO" id="GO:0015990">
    <property type="term" value="P:electron transport coupled proton transport"/>
    <property type="evidence" value="ECO:0007669"/>
    <property type="project" value="InterPro"/>
</dbReference>
<dbReference type="InterPro" id="IPR023616">
    <property type="entry name" value="Cyt_c_oxase-like_su1_dom"/>
</dbReference>
<evidence type="ECO:0000256" key="20">
    <source>
        <dbReference type="ARBA" id="ARBA00047816"/>
    </source>
</evidence>
<proteinExistence type="inferred from homology"/>
<dbReference type="RefSeq" id="WP_085894598.1">
    <property type="nucleotide sequence ID" value="NZ_CAXPGX010000064.1"/>
</dbReference>
<evidence type="ECO:0000256" key="5">
    <source>
        <dbReference type="ARBA" id="ARBA00009578"/>
    </source>
</evidence>
<evidence type="ECO:0000256" key="2">
    <source>
        <dbReference type="ARBA" id="ARBA00001973"/>
    </source>
</evidence>
<feature type="transmembrane region" description="Helical" evidence="22">
    <location>
        <begin position="453"/>
        <end position="474"/>
    </location>
</feature>
<dbReference type="Proteomes" id="UP000193495">
    <property type="component" value="Unassembled WGS sequence"/>
</dbReference>
<dbReference type="EMBL" id="PYGB01000003">
    <property type="protein sequence ID" value="PSK87131.1"/>
    <property type="molecule type" value="Genomic_DNA"/>
</dbReference>
<dbReference type="GO" id="GO:0022904">
    <property type="term" value="P:respiratory electron transport chain"/>
    <property type="evidence" value="ECO:0007669"/>
    <property type="project" value="TreeGrafter"/>
</dbReference>
<evidence type="ECO:0000256" key="17">
    <source>
        <dbReference type="ARBA" id="ARBA00023008"/>
    </source>
</evidence>
<dbReference type="PROSITE" id="PS50855">
    <property type="entry name" value="COX1"/>
    <property type="match status" value="1"/>
</dbReference>
<comment type="cofactor">
    <cofactor evidence="2">
        <name>Cu(2+)</name>
        <dbReference type="ChEBI" id="CHEBI:29036"/>
    </cofactor>
</comment>
<dbReference type="GO" id="GO:0016491">
    <property type="term" value="F:oxidoreductase activity"/>
    <property type="evidence" value="ECO:0007669"/>
    <property type="project" value="UniProtKB-KW"/>
</dbReference>
<dbReference type="InterPro" id="IPR036927">
    <property type="entry name" value="Cyt_c_oxase-like_su1_sf"/>
</dbReference>
<dbReference type="GO" id="GO:0020037">
    <property type="term" value="F:heme binding"/>
    <property type="evidence" value="ECO:0007669"/>
    <property type="project" value="InterPro"/>
</dbReference>
<feature type="transmembrane region" description="Helical" evidence="22">
    <location>
        <begin position="30"/>
        <end position="50"/>
    </location>
</feature>
<keyword evidence="18" id="KW-0406">Ion transport</keyword>
<feature type="transmembrane region" description="Helical" evidence="22">
    <location>
        <begin position="349"/>
        <end position="370"/>
    </location>
</feature>
<evidence type="ECO:0000313" key="26">
    <source>
        <dbReference type="Proteomes" id="UP000193495"/>
    </source>
</evidence>
<feature type="domain" description="Cytochrome oxidase subunit I profile" evidence="23">
    <location>
        <begin position="21"/>
        <end position="559"/>
    </location>
</feature>
<keyword evidence="15 22" id="KW-1133">Transmembrane helix</keyword>
<dbReference type="GO" id="GO:0046872">
    <property type="term" value="F:metal ion binding"/>
    <property type="evidence" value="ECO:0007669"/>
    <property type="project" value="UniProtKB-KW"/>
</dbReference>
<dbReference type="Proteomes" id="UP000240624">
    <property type="component" value="Unassembled WGS sequence"/>
</dbReference>
<keyword evidence="17 22" id="KW-0186">Copper</keyword>
<feature type="transmembrane region" description="Helical" evidence="22">
    <location>
        <begin position="288"/>
        <end position="306"/>
    </location>
</feature>
<dbReference type="AlphaFoldDB" id="A0A1X6YB09"/>
<dbReference type="UniPathway" id="UPA00705"/>
<keyword evidence="14 21" id="KW-0249">Electron transport</keyword>
<reference evidence="24 27" key="2">
    <citation type="submission" date="2018-03" db="EMBL/GenBank/DDBJ databases">
        <title>Genomic Encyclopedia of Archaeal and Bacterial Type Strains, Phase II (KMG-II): from individual species to whole genera.</title>
        <authorList>
            <person name="Goeker M."/>
        </authorList>
    </citation>
    <scope>NUCLEOTIDE SEQUENCE [LARGE SCALE GENOMIC DNA]</scope>
    <source>
        <strain evidence="24 27">DSM 29956</strain>
    </source>
</reference>
<dbReference type="FunFam" id="1.20.210.10:FF:000004">
    <property type="entry name" value="Cytochrome c oxidase subunit 1"/>
    <property type="match status" value="1"/>
</dbReference>
<dbReference type="Gene3D" id="1.20.210.10">
    <property type="entry name" value="Cytochrome c oxidase-like, subunit I domain"/>
    <property type="match status" value="1"/>
</dbReference>
<evidence type="ECO:0000256" key="7">
    <source>
        <dbReference type="ARBA" id="ARBA00022475"/>
    </source>
</evidence>
<evidence type="ECO:0000313" key="24">
    <source>
        <dbReference type="EMBL" id="PSK87131.1"/>
    </source>
</evidence>
<dbReference type="Pfam" id="PF00115">
    <property type="entry name" value="COX1"/>
    <property type="match status" value="1"/>
</dbReference>
<dbReference type="PANTHER" id="PTHR10422">
    <property type="entry name" value="CYTOCHROME C OXIDASE SUBUNIT 1"/>
    <property type="match status" value="1"/>
</dbReference>
<dbReference type="CDD" id="cd01663">
    <property type="entry name" value="Cyt_c_Oxidase_I"/>
    <property type="match status" value="1"/>
</dbReference>
<evidence type="ECO:0000259" key="23">
    <source>
        <dbReference type="PROSITE" id="PS50855"/>
    </source>
</evidence>
<evidence type="ECO:0000256" key="13">
    <source>
        <dbReference type="ARBA" id="ARBA00022967"/>
    </source>
</evidence>
<keyword evidence="12" id="KW-0375">Hydrogen ion transport</keyword>
<gene>
    <name evidence="25" type="primary">ctaD_1</name>
    <name evidence="24" type="ORF">CLV79_103180</name>
    <name evidence="25" type="ORF">LOS8367_00219</name>
</gene>
<evidence type="ECO:0000313" key="25">
    <source>
        <dbReference type="EMBL" id="SLN15960.1"/>
    </source>
</evidence>
<evidence type="ECO:0000313" key="27">
    <source>
        <dbReference type="Proteomes" id="UP000240624"/>
    </source>
</evidence>
<sequence length="567" mass="62810">MADAAIHGHGHDDKRGFFTRWFMSTNHKDIGILYLFAAGAVGLLSVMLTIHMRLELMQPGVQFMCTENVSGNPIATALRSWVPTATEACTPNGHLWNVAITYHGVLMMFFVVIPALFGGFGNYFMPLQIGAPDMAFPRMNNLSFWMFIAGVALGVASLFSPGGNGQHGSGVGWVLYPPLSTSEPGMSMDLAIFAVHVSGASSILGAINIITTFLNMRAPGMTLHKVPLFAWSIFVTAWLILLALPVLAGAITMLLTDRNFGTSFFQPAGGGDPILYQHILWFFGHPEVYIIIIPAFGIISHVIATFSKKPIFGYLPMVYAMVAIGVLGFVVWAHHMYTVGMSLTQQSYFMMATMVIAVPTGVKIFSWIATMWGGSVEFKTPMLWAFGFLFLFTVGGVTGIVLSQAGIDRAYHDTYYVVAHFHYVMSLGAVFGIFAGIYFYFPKMTGKMLPEWAGKLHFWAMFIGANITFFPQHFLGRQGMPRRYIDYPEAFATWNMVSSIGAFIAFASFIFFIVVLFYTLARGKVHGLANPWNEYADTLEWTLPSPPPEHTFETLPKQSDWDRSHAH</sequence>
<dbReference type="PROSITE" id="PS00077">
    <property type="entry name" value="COX1_CUB"/>
    <property type="match status" value="1"/>
</dbReference>
<name>A0A1X6YB09_9RHOB</name>
<dbReference type="InterPro" id="IPR033944">
    <property type="entry name" value="Cyt_c_oxase_su1_dom"/>
</dbReference>
<comment type="pathway">
    <text evidence="4 22">Energy metabolism; oxidative phosphorylation.</text>
</comment>
<evidence type="ECO:0000256" key="9">
    <source>
        <dbReference type="ARBA" id="ARBA00022660"/>
    </source>
</evidence>
<keyword evidence="19 22" id="KW-0472">Membrane</keyword>
<evidence type="ECO:0000256" key="11">
    <source>
        <dbReference type="ARBA" id="ARBA00022723"/>
    </source>
</evidence>
<feature type="transmembrane region" description="Helical" evidence="22">
    <location>
        <begin position="494"/>
        <end position="518"/>
    </location>
</feature>